<evidence type="ECO:0000259" key="14">
    <source>
        <dbReference type="PROSITE" id="PS50011"/>
    </source>
</evidence>
<dbReference type="InterPro" id="IPR011009">
    <property type="entry name" value="Kinase-like_dom_sf"/>
</dbReference>
<dbReference type="PROSITE" id="PS00107">
    <property type="entry name" value="PROTEIN_KINASE_ATP"/>
    <property type="match status" value="1"/>
</dbReference>
<dbReference type="EMBL" id="WHWB01032175">
    <property type="protein sequence ID" value="KAJ7426669.1"/>
    <property type="molecule type" value="Genomic_DNA"/>
</dbReference>
<reference evidence="15" key="1">
    <citation type="submission" date="2019-10" db="EMBL/GenBank/DDBJ databases">
        <authorList>
            <person name="Soares A.E.R."/>
            <person name="Aleixo A."/>
            <person name="Schneider P."/>
            <person name="Miyaki C.Y."/>
            <person name="Schneider M.P."/>
            <person name="Mello C."/>
            <person name="Vasconcelos A.T.R."/>
        </authorList>
    </citation>
    <scope>NUCLEOTIDE SEQUENCE</scope>
    <source>
        <tissue evidence="15">Muscle</tissue>
    </source>
</reference>
<feature type="binding site" evidence="12">
    <location>
        <position position="67"/>
    </location>
    <ligand>
        <name>ATP</name>
        <dbReference type="ChEBI" id="CHEBI:30616"/>
    </ligand>
</feature>
<dbReference type="PROSITE" id="PS00108">
    <property type="entry name" value="PROTEIN_KINASE_ST"/>
    <property type="match status" value="1"/>
</dbReference>
<dbReference type="SMART" id="SM00220">
    <property type="entry name" value="S_TKc"/>
    <property type="match status" value="1"/>
</dbReference>
<dbReference type="InterPro" id="IPR051138">
    <property type="entry name" value="PIM_Ser/Thr_kinase"/>
</dbReference>
<keyword evidence="6 12" id="KW-0547">Nucleotide-binding</keyword>
<keyword evidence="5" id="KW-0808">Transferase</keyword>
<comment type="catalytic activity">
    <reaction evidence="10">
        <text>L-threonyl-[protein] + ATP = O-phospho-L-threonyl-[protein] + ADP + H(+)</text>
        <dbReference type="Rhea" id="RHEA:46608"/>
        <dbReference type="Rhea" id="RHEA-COMP:11060"/>
        <dbReference type="Rhea" id="RHEA-COMP:11605"/>
        <dbReference type="ChEBI" id="CHEBI:15378"/>
        <dbReference type="ChEBI" id="CHEBI:30013"/>
        <dbReference type="ChEBI" id="CHEBI:30616"/>
        <dbReference type="ChEBI" id="CHEBI:61977"/>
        <dbReference type="ChEBI" id="CHEBI:456216"/>
        <dbReference type="EC" id="2.7.11.1"/>
    </reaction>
</comment>
<evidence type="ECO:0000256" key="5">
    <source>
        <dbReference type="ARBA" id="ARBA00022679"/>
    </source>
</evidence>
<feature type="domain" description="Protein kinase" evidence="14">
    <location>
        <begin position="38"/>
        <end position="344"/>
    </location>
</feature>
<comment type="cofactor">
    <cofactor evidence="1">
        <name>Mg(2+)</name>
        <dbReference type="ChEBI" id="CHEBI:18420"/>
    </cofactor>
</comment>
<evidence type="ECO:0000256" key="13">
    <source>
        <dbReference type="RuleBase" id="RU000304"/>
    </source>
</evidence>
<evidence type="ECO:0000313" key="16">
    <source>
        <dbReference type="Proteomes" id="UP001145742"/>
    </source>
</evidence>
<evidence type="ECO:0000256" key="8">
    <source>
        <dbReference type="ARBA" id="ARBA00022840"/>
    </source>
</evidence>
<evidence type="ECO:0000256" key="2">
    <source>
        <dbReference type="ARBA" id="ARBA00005505"/>
    </source>
</evidence>
<dbReference type="Gene3D" id="1.10.510.10">
    <property type="entry name" value="Transferase(Phosphotransferase) domain 1"/>
    <property type="match status" value="1"/>
</dbReference>
<protein>
    <recommendedName>
        <fullName evidence="3">non-specific serine/threonine protein kinase</fullName>
        <ecNumber evidence="3">2.7.11.1</ecNumber>
    </recommendedName>
</protein>
<evidence type="ECO:0000256" key="7">
    <source>
        <dbReference type="ARBA" id="ARBA00022777"/>
    </source>
</evidence>
<dbReference type="EC" id="2.7.11.1" evidence="3"/>
<evidence type="ECO:0000256" key="4">
    <source>
        <dbReference type="ARBA" id="ARBA00022527"/>
    </source>
</evidence>
<dbReference type="GO" id="GO:0016301">
    <property type="term" value="F:kinase activity"/>
    <property type="evidence" value="ECO:0007669"/>
    <property type="project" value="UniProtKB-KW"/>
</dbReference>
<comment type="caution">
    <text evidence="15">The sequence shown here is derived from an EMBL/GenBank/DDBJ whole genome shotgun (WGS) entry which is preliminary data.</text>
</comment>
<dbReference type="Pfam" id="PF00069">
    <property type="entry name" value="Pkinase"/>
    <property type="match status" value="1"/>
</dbReference>
<dbReference type="SUPFAM" id="SSF56112">
    <property type="entry name" value="Protein kinase-like (PK-like)"/>
    <property type="match status" value="1"/>
</dbReference>
<organism evidence="15 16">
    <name type="scientific">Willisornis vidua</name>
    <name type="common">Xingu scale-backed antbird</name>
    <dbReference type="NCBI Taxonomy" id="1566151"/>
    <lineage>
        <taxon>Eukaryota</taxon>
        <taxon>Metazoa</taxon>
        <taxon>Chordata</taxon>
        <taxon>Craniata</taxon>
        <taxon>Vertebrata</taxon>
        <taxon>Euteleostomi</taxon>
        <taxon>Archelosauria</taxon>
        <taxon>Archosauria</taxon>
        <taxon>Dinosauria</taxon>
        <taxon>Saurischia</taxon>
        <taxon>Theropoda</taxon>
        <taxon>Coelurosauria</taxon>
        <taxon>Aves</taxon>
        <taxon>Neognathae</taxon>
        <taxon>Neoaves</taxon>
        <taxon>Telluraves</taxon>
        <taxon>Australaves</taxon>
        <taxon>Passeriformes</taxon>
        <taxon>Thamnophilidae</taxon>
        <taxon>Willisornis</taxon>
    </lineage>
</organism>
<comment type="similarity">
    <text evidence="2">Belongs to the protein kinase superfamily. CAMK Ser/Thr protein kinase family. PIM subfamily.</text>
</comment>
<evidence type="ECO:0000313" key="15">
    <source>
        <dbReference type="EMBL" id="KAJ7426669.1"/>
    </source>
</evidence>
<evidence type="ECO:0000256" key="1">
    <source>
        <dbReference type="ARBA" id="ARBA00001946"/>
    </source>
</evidence>
<dbReference type="PANTHER" id="PTHR22984">
    <property type="entry name" value="SERINE/THREONINE-PROTEIN KINASE PIM"/>
    <property type="match status" value="1"/>
</dbReference>
<keyword evidence="16" id="KW-1185">Reference proteome</keyword>
<proteinExistence type="inferred from homology"/>
<keyword evidence="8 12" id="KW-0067">ATP-binding</keyword>
<dbReference type="Gene3D" id="3.30.200.20">
    <property type="entry name" value="Phosphorylase Kinase, domain 1"/>
    <property type="match status" value="1"/>
</dbReference>
<dbReference type="PANTHER" id="PTHR22984:SF29">
    <property type="entry name" value="SERINE_THREONINE-PROTEIN KINASE PIM-1"/>
    <property type="match status" value="1"/>
</dbReference>
<dbReference type="InterPro" id="IPR000719">
    <property type="entry name" value="Prot_kinase_dom"/>
</dbReference>
<evidence type="ECO:0000256" key="6">
    <source>
        <dbReference type="ARBA" id="ARBA00022741"/>
    </source>
</evidence>
<evidence type="ECO:0000256" key="3">
    <source>
        <dbReference type="ARBA" id="ARBA00012513"/>
    </source>
</evidence>
<sequence>MLLSKIASLAHLRSGTGAELHPAKLQPGKEKEPLEQLYRVGPLLGSGGFGSVYSGIRLSDGAPVAIKRVARDRISQWGELPGGSRVPLEIVLLNKVGSGFHGVIQLLDWFELPDSFVVVMERPEPSQDLFDFITERGFLPEEMARGLFRQVLEAVRHCNNCGVLHRDIKDENILLDLATGELKLIDFGSGTFLKDTIYTQFDGTRVYSPPEWIRFHRYHGHSATIWSLGVLLYNMVCGDVPFEHDEDIIRGQLFFRRRVSLVLPVLSSPGSLSKPLPEELVDLDTSEVNTVFQNLLDVALNAMTDKVDLMSSEVFSNPRDSVIEFSHGTFPYTHSAVDPDPRWR</sequence>
<evidence type="ECO:0000256" key="10">
    <source>
        <dbReference type="ARBA" id="ARBA00047899"/>
    </source>
</evidence>
<dbReference type="InterPro" id="IPR017441">
    <property type="entry name" value="Protein_kinase_ATP_BS"/>
</dbReference>
<accession>A0ABQ9DTK8</accession>
<comment type="catalytic activity">
    <reaction evidence="11">
        <text>L-seryl-[protein] + ATP = O-phospho-L-seryl-[protein] + ADP + H(+)</text>
        <dbReference type="Rhea" id="RHEA:17989"/>
        <dbReference type="Rhea" id="RHEA-COMP:9863"/>
        <dbReference type="Rhea" id="RHEA-COMP:11604"/>
        <dbReference type="ChEBI" id="CHEBI:15378"/>
        <dbReference type="ChEBI" id="CHEBI:29999"/>
        <dbReference type="ChEBI" id="CHEBI:30616"/>
        <dbReference type="ChEBI" id="CHEBI:83421"/>
        <dbReference type="ChEBI" id="CHEBI:456216"/>
        <dbReference type="EC" id="2.7.11.1"/>
    </reaction>
</comment>
<evidence type="ECO:0000256" key="11">
    <source>
        <dbReference type="ARBA" id="ARBA00048679"/>
    </source>
</evidence>
<dbReference type="Proteomes" id="UP001145742">
    <property type="component" value="Unassembled WGS sequence"/>
</dbReference>
<keyword evidence="4 13" id="KW-0723">Serine/threonine-protein kinase</keyword>
<evidence type="ECO:0000256" key="12">
    <source>
        <dbReference type="PROSITE-ProRule" id="PRU10141"/>
    </source>
</evidence>
<dbReference type="PROSITE" id="PS50011">
    <property type="entry name" value="PROTEIN_KINASE_DOM"/>
    <property type="match status" value="1"/>
</dbReference>
<dbReference type="InterPro" id="IPR008271">
    <property type="entry name" value="Ser/Thr_kinase_AS"/>
</dbReference>
<evidence type="ECO:0000256" key="9">
    <source>
        <dbReference type="ARBA" id="ARBA00022842"/>
    </source>
</evidence>
<gene>
    <name evidence="15" type="primary">PIM1</name>
    <name evidence="15" type="ORF">WISP_14099</name>
</gene>
<name>A0ABQ9DTK8_9PASS</name>
<keyword evidence="7 15" id="KW-0418">Kinase</keyword>
<keyword evidence="9" id="KW-0460">Magnesium</keyword>